<dbReference type="Gene3D" id="1.10.10.60">
    <property type="entry name" value="Homeodomain-like"/>
    <property type="match status" value="1"/>
</dbReference>
<dbReference type="InterPro" id="IPR001584">
    <property type="entry name" value="Integrase_cat-core"/>
</dbReference>
<name>A0A2G8JUW3_STIJA</name>
<dbReference type="InterPro" id="IPR036397">
    <property type="entry name" value="RNaseH_sf"/>
</dbReference>
<dbReference type="PANTHER" id="PTHR46791">
    <property type="entry name" value="EXPRESSED PROTEIN"/>
    <property type="match status" value="1"/>
</dbReference>
<dbReference type="Pfam" id="PF24764">
    <property type="entry name" value="rva_4"/>
    <property type="match status" value="1"/>
</dbReference>
<dbReference type="STRING" id="307972.A0A2G8JUW3"/>
<evidence type="ECO:0000313" key="3">
    <source>
        <dbReference type="EMBL" id="PIK39528.1"/>
    </source>
</evidence>
<sequence>MRTCHVWSAIDRGRIAVLSPGVAVNEKQMFDRISRILGEVERLLTDNDNASEAKERLLQAKRNLERINASIDEHRFNSIAAVLDQLLSIADAQAQPDGTLQAQSGSQSNGHIYQPVSVADHVTVCVYVCCSTGRRGRPRLEIPFEQLRYLYEKGYSAKRMAQHFKCSVAAVYKLLYQHGMKMRQRYTNMSEEDLTAIITNLSKQHPNSGTEMINGYLRSQGILVPRQKIRSMLRTADPVGTASRWGRTVARRTYFVPTPNSLWHIDGHMKLIRWGFVTHGGIDGYSRMVVYLNCSTTNQADVVQRSFVQAAKRYGLPSRVRSDYGSENIDVALLMNLLRGSGRGSHITGQSVHNERIERLWRDVHKDVTSTFYKEFYKLEDNDLLHIDSPTEMFALKFVYLDEINQLLEQFRNGWNSHKIRTEQSRTPHQIWLDGFLENTNSTATVVREMFQEEDDNLEAKLCSLLEANDEEGSEQTVGRTVSMDGVDSHSIEGLDNDQMQQLRNAVDNTNGGSKLKYRRCVTILNEMLR</sequence>
<dbReference type="GO" id="GO:0015074">
    <property type="term" value="P:DNA integration"/>
    <property type="evidence" value="ECO:0007669"/>
    <property type="project" value="InterPro"/>
</dbReference>
<dbReference type="AlphaFoldDB" id="A0A2G8JUW3"/>
<dbReference type="SUPFAM" id="SSF53098">
    <property type="entry name" value="Ribonuclease H-like"/>
    <property type="match status" value="1"/>
</dbReference>
<keyword evidence="1" id="KW-0175">Coiled coil</keyword>
<dbReference type="PANTHER" id="PTHR46791:SF9">
    <property type="entry name" value="INTEGRASE CATALYTIC DOMAIN-CONTAINING PROTEIN"/>
    <property type="match status" value="1"/>
</dbReference>
<dbReference type="Gene3D" id="3.30.420.10">
    <property type="entry name" value="Ribonuclease H-like superfamily/Ribonuclease H"/>
    <property type="match status" value="1"/>
</dbReference>
<dbReference type="PROSITE" id="PS50994">
    <property type="entry name" value="INTEGRASE"/>
    <property type="match status" value="1"/>
</dbReference>
<organism evidence="3 4">
    <name type="scientific">Stichopus japonicus</name>
    <name type="common">Sea cucumber</name>
    <dbReference type="NCBI Taxonomy" id="307972"/>
    <lineage>
        <taxon>Eukaryota</taxon>
        <taxon>Metazoa</taxon>
        <taxon>Echinodermata</taxon>
        <taxon>Eleutherozoa</taxon>
        <taxon>Echinozoa</taxon>
        <taxon>Holothuroidea</taxon>
        <taxon>Aspidochirotacea</taxon>
        <taxon>Aspidochirotida</taxon>
        <taxon>Stichopodidae</taxon>
        <taxon>Apostichopus</taxon>
    </lineage>
</organism>
<dbReference type="Proteomes" id="UP000230750">
    <property type="component" value="Unassembled WGS sequence"/>
</dbReference>
<feature type="coiled-coil region" evidence="1">
    <location>
        <begin position="40"/>
        <end position="70"/>
    </location>
</feature>
<dbReference type="GO" id="GO:0003676">
    <property type="term" value="F:nucleic acid binding"/>
    <property type="evidence" value="ECO:0007669"/>
    <property type="project" value="InterPro"/>
</dbReference>
<keyword evidence="4" id="KW-1185">Reference proteome</keyword>
<dbReference type="EMBL" id="MRZV01001229">
    <property type="protein sequence ID" value="PIK39528.1"/>
    <property type="molecule type" value="Genomic_DNA"/>
</dbReference>
<dbReference type="InterPro" id="IPR012337">
    <property type="entry name" value="RNaseH-like_sf"/>
</dbReference>
<evidence type="ECO:0000259" key="2">
    <source>
        <dbReference type="PROSITE" id="PS50994"/>
    </source>
</evidence>
<comment type="caution">
    <text evidence="3">The sequence shown here is derived from an EMBL/GenBank/DDBJ whole genome shotgun (WGS) entry which is preliminary data.</text>
</comment>
<accession>A0A2G8JUW3</accession>
<protein>
    <recommendedName>
        <fullName evidence="2">Integrase catalytic domain-containing protein</fullName>
    </recommendedName>
</protein>
<reference evidence="3 4" key="1">
    <citation type="journal article" date="2017" name="PLoS Biol.">
        <title>The sea cucumber genome provides insights into morphological evolution and visceral regeneration.</title>
        <authorList>
            <person name="Zhang X."/>
            <person name="Sun L."/>
            <person name="Yuan J."/>
            <person name="Sun Y."/>
            <person name="Gao Y."/>
            <person name="Zhang L."/>
            <person name="Li S."/>
            <person name="Dai H."/>
            <person name="Hamel J.F."/>
            <person name="Liu C."/>
            <person name="Yu Y."/>
            <person name="Liu S."/>
            <person name="Lin W."/>
            <person name="Guo K."/>
            <person name="Jin S."/>
            <person name="Xu P."/>
            <person name="Storey K.B."/>
            <person name="Huan P."/>
            <person name="Zhang T."/>
            <person name="Zhou Y."/>
            <person name="Zhang J."/>
            <person name="Lin C."/>
            <person name="Li X."/>
            <person name="Xing L."/>
            <person name="Huo D."/>
            <person name="Sun M."/>
            <person name="Wang L."/>
            <person name="Mercier A."/>
            <person name="Li F."/>
            <person name="Yang H."/>
            <person name="Xiang J."/>
        </authorList>
    </citation>
    <scope>NUCLEOTIDE SEQUENCE [LARGE SCALE GENOMIC DNA]</scope>
    <source>
        <strain evidence="3">Shaxun</strain>
        <tissue evidence="3">Muscle</tissue>
    </source>
</reference>
<dbReference type="OrthoDB" id="6767432at2759"/>
<gene>
    <name evidence="3" type="ORF">BSL78_23625</name>
</gene>
<evidence type="ECO:0000313" key="4">
    <source>
        <dbReference type="Proteomes" id="UP000230750"/>
    </source>
</evidence>
<evidence type="ECO:0000256" key="1">
    <source>
        <dbReference type="SAM" id="Coils"/>
    </source>
</evidence>
<proteinExistence type="predicted"/>
<dbReference type="InterPro" id="IPR058913">
    <property type="entry name" value="Integrase_dom_put"/>
</dbReference>
<feature type="domain" description="Integrase catalytic" evidence="2">
    <location>
        <begin position="255"/>
        <end position="436"/>
    </location>
</feature>